<keyword evidence="1" id="KW-0812">Transmembrane</keyword>
<dbReference type="EMBL" id="JOJR01000290">
    <property type="protein sequence ID" value="RCN40332.1"/>
    <property type="molecule type" value="Genomic_DNA"/>
</dbReference>
<evidence type="ECO:0000256" key="1">
    <source>
        <dbReference type="SAM" id="Phobius"/>
    </source>
</evidence>
<keyword evidence="2" id="KW-0732">Signal</keyword>
<accession>A0A368G7K3</accession>
<organism evidence="3 4">
    <name type="scientific">Ancylostoma caninum</name>
    <name type="common">Dog hookworm</name>
    <dbReference type="NCBI Taxonomy" id="29170"/>
    <lineage>
        <taxon>Eukaryota</taxon>
        <taxon>Metazoa</taxon>
        <taxon>Ecdysozoa</taxon>
        <taxon>Nematoda</taxon>
        <taxon>Chromadorea</taxon>
        <taxon>Rhabditida</taxon>
        <taxon>Rhabditina</taxon>
        <taxon>Rhabditomorpha</taxon>
        <taxon>Strongyloidea</taxon>
        <taxon>Ancylostomatidae</taxon>
        <taxon>Ancylostomatinae</taxon>
        <taxon>Ancylostoma</taxon>
    </lineage>
</organism>
<reference evidence="3 4" key="1">
    <citation type="submission" date="2014-10" db="EMBL/GenBank/DDBJ databases">
        <title>Draft genome of the hookworm Ancylostoma caninum.</title>
        <authorList>
            <person name="Mitreva M."/>
        </authorList>
    </citation>
    <scope>NUCLEOTIDE SEQUENCE [LARGE SCALE GENOMIC DNA]</scope>
    <source>
        <strain evidence="3 4">Baltimore</strain>
    </source>
</reference>
<dbReference type="Proteomes" id="UP000252519">
    <property type="component" value="Unassembled WGS sequence"/>
</dbReference>
<feature type="transmembrane region" description="Helical" evidence="1">
    <location>
        <begin position="27"/>
        <end position="50"/>
    </location>
</feature>
<comment type="caution">
    <text evidence="3">The sequence shown here is derived from an EMBL/GenBank/DDBJ whole genome shotgun (WGS) entry which is preliminary data.</text>
</comment>
<proteinExistence type="predicted"/>
<feature type="transmembrane region" description="Helical" evidence="1">
    <location>
        <begin position="62"/>
        <end position="80"/>
    </location>
</feature>
<name>A0A368G7K3_ANCCA</name>
<keyword evidence="1" id="KW-1133">Transmembrane helix</keyword>
<evidence type="ECO:0000313" key="4">
    <source>
        <dbReference type="Proteomes" id="UP000252519"/>
    </source>
</evidence>
<dbReference type="STRING" id="29170.A0A368G7K3"/>
<feature type="signal peptide" evidence="2">
    <location>
        <begin position="1"/>
        <end position="17"/>
    </location>
</feature>
<gene>
    <name evidence="3" type="ORF">ANCCAN_13718</name>
</gene>
<keyword evidence="1" id="KW-0472">Membrane</keyword>
<keyword evidence="4" id="KW-1185">Reference proteome</keyword>
<sequence length="175" mass="19791">MRVFLFSMFHLFQLSFCFSNASTAYIVLVMGSLFLSMFLLFTSFCLQLFGIESKTMADADNMTRYIFAIFPPFAFGRGMLDAALNVYYNNFFAFAGQWWNIHPALESGLLVKYICAMSGTAVICFLATIIIAYVNNACVLQYSDSSDSSCLEIEKNQGCCRIEKKDSIRKTKKCI</sequence>
<protein>
    <submittedName>
        <fullName evidence="3">Uncharacterized protein</fullName>
    </submittedName>
</protein>
<feature type="transmembrane region" description="Helical" evidence="1">
    <location>
        <begin position="113"/>
        <end position="134"/>
    </location>
</feature>
<evidence type="ECO:0000256" key="2">
    <source>
        <dbReference type="SAM" id="SignalP"/>
    </source>
</evidence>
<evidence type="ECO:0000313" key="3">
    <source>
        <dbReference type="EMBL" id="RCN40332.1"/>
    </source>
</evidence>
<feature type="chain" id="PRO_5016570229" evidence="2">
    <location>
        <begin position="18"/>
        <end position="175"/>
    </location>
</feature>
<dbReference type="AlphaFoldDB" id="A0A368G7K3"/>